<evidence type="ECO:0000256" key="1">
    <source>
        <dbReference type="SAM" id="MobiDB-lite"/>
    </source>
</evidence>
<evidence type="ECO:0000313" key="2">
    <source>
        <dbReference type="EMBL" id="CAD7426676.1"/>
    </source>
</evidence>
<dbReference type="PANTHER" id="PTHR28596:SF1">
    <property type="entry name" value="BBSOME-INTERACTING PROTEIN 1"/>
    <property type="match status" value="1"/>
</dbReference>
<gene>
    <name evidence="2" type="ORF">TMSB3V08_LOCUS3551</name>
</gene>
<proteinExistence type="predicted"/>
<name>A0A7R9E3I7_9NEOP</name>
<reference evidence="2" key="1">
    <citation type="submission" date="2020-11" db="EMBL/GenBank/DDBJ databases">
        <authorList>
            <person name="Tran Van P."/>
        </authorList>
    </citation>
    <scope>NUCLEOTIDE SEQUENCE</scope>
</reference>
<dbReference type="PANTHER" id="PTHR28596">
    <property type="entry name" value="BBSOME-INTERACTING PROTEIN 1"/>
    <property type="match status" value="1"/>
</dbReference>
<dbReference type="Pfam" id="PF14777">
    <property type="entry name" value="BBIP10"/>
    <property type="match status" value="1"/>
</dbReference>
<dbReference type="GO" id="GO:0097500">
    <property type="term" value="P:receptor localization to non-motile cilium"/>
    <property type="evidence" value="ECO:0007669"/>
    <property type="project" value="TreeGrafter"/>
</dbReference>
<dbReference type="EMBL" id="OB793245">
    <property type="protein sequence ID" value="CAD7426676.1"/>
    <property type="molecule type" value="Genomic_DNA"/>
</dbReference>
<accession>A0A7R9E3I7</accession>
<dbReference type="GO" id="GO:0060271">
    <property type="term" value="P:cilium assembly"/>
    <property type="evidence" value="ECO:0007669"/>
    <property type="project" value="InterPro"/>
</dbReference>
<protein>
    <submittedName>
        <fullName evidence="2">Uncharacterized protein</fullName>
    </submittedName>
</protein>
<dbReference type="InterPro" id="IPR028233">
    <property type="entry name" value="BBIP10"/>
</dbReference>
<sequence length="232" mass="26077">MYVTLFITKPTSVFCDKGLSSGSSRSQGSIDNSRRLTNKQWVSERWLRSNLQLENSSQVHSLDQGGLTIEALNLGDASYTSIRDYITKLEEYMMPLLESSLRTSYSLCGKIISGPGKPRSGANLAFSDQANSISGPDLEFFHMSPSFIHVSIQKVSAIMSSYPNTPPMKDYIPQRGLLHYEDNPQYILCKPKLMPLKSVTLEKLEKMQKEAEEKLKQQKEEENEKLPASSLS</sequence>
<dbReference type="AlphaFoldDB" id="A0A7R9E3I7"/>
<feature type="region of interest" description="Disordered" evidence="1">
    <location>
        <begin position="209"/>
        <end position="232"/>
    </location>
</feature>
<dbReference type="GO" id="GO:0034464">
    <property type="term" value="C:BBSome"/>
    <property type="evidence" value="ECO:0007669"/>
    <property type="project" value="InterPro"/>
</dbReference>
<feature type="compositionally biased region" description="Basic and acidic residues" evidence="1">
    <location>
        <begin position="209"/>
        <end position="225"/>
    </location>
</feature>
<organism evidence="2">
    <name type="scientific">Timema monikensis</name>
    <dbReference type="NCBI Taxonomy" id="170555"/>
    <lineage>
        <taxon>Eukaryota</taxon>
        <taxon>Metazoa</taxon>
        <taxon>Ecdysozoa</taxon>
        <taxon>Arthropoda</taxon>
        <taxon>Hexapoda</taxon>
        <taxon>Insecta</taxon>
        <taxon>Pterygota</taxon>
        <taxon>Neoptera</taxon>
        <taxon>Polyneoptera</taxon>
        <taxon>Phasmatodea</taxon>
        <taxon>Timematodea</taxon>
        <taxon>Timematoidea</taxon>
        <taxon>Timematidae</taxon>
        <taxon>Timema</taxon>
    </lineage>
</organism>